<dbReference type="PROSITE" id="PS00697">
    <property type="entry name" value="DNA_LIGASE_A1"/>
    <property type="match status" value="1"/>
</dbReference>
<evidence type="ECO:0000256" key="1">
    <source>
        <dbReference type="ARBA" id="ARBA00012727"/>
    </source>
</evidence>
<dbReference type="CDD" id="cd07972">
    <property type="entry name" value="OBF_DNA_ligase_Arch_LigB"/>
    <property type="match status" value="1"/>
</dbReference>
<reference evidence="15" key="1">
    <citation type="submission" date="2021-04" db="EMBL/GenBank/DDBJ databases">
        <authorList>
            <person name="Zhang D.-C."/>
        </authorList>
    </citation>
    <scope>NUCLEOTIDE SEQUENCE</scope>
    <source>
        <strain evidence="15">CGMCC 1.15697</strain>
    </source>
</reference>
<dbReference type="SUPFAM" id="SSF56091">
    <property type="entry name" value="DNA ligase/mRNA capping enzyme, catalytic domain"/>
    <property type="match status" value="1"/>
</dbReference>
<keyword evidence="7" id="KW-0227">DNA damage</keyword>
<keyword evidence="6" id="KW-0547">Nucleotide-binding</keyword>
<evidence type="ECO:0000256" key="10">
    <source>
        <dbReference type="ARBA" id="ARBA00023172"/>
    </source>
</evidence>
<name>A0A8J7SKT9_9PROT</name>
<keyword evidence="10" id="KW-0233">DNA recombination</keyword>
<feature type="domain" description="ATP-dependent DNA ligase family profile" evidence="14">
    <location>
        <begin position="301"/>
        <end position="431"/>
    </location>
</feature>
<keyword evidence="16" id="KW-1185">Reference proteome</keyword>
<dbReference type="NCBIfam" id="TIGR04120">
    <property type="entry name" value="DNA_lig_bact"/>
    <property type="match status" value="1"/>
</dbReference>
<dbReference type="GO" id="GO:0005524">
    <property type="term" value="F:ATP binding"/>
    <property type="evidence" value="ECO:0007669"/>
    <property type="project" value="UniProtKB-KW"/>
</dbReference>
<dbReference type="EMBL" id="JAGMWN010000002">
    <property type="protein sequence ID" value="MBP5856413.1"/>
    <property type="molecule type" value="Genomic_DNA"/>
</dbReference>
<evidence type="ECO:0000256" key="13">
    <source>
        <dbReference type="ARBA" id="ARBA00034003"/>
    </source>
</evidence>
<dbReference type="InterPro" id="IPR012309">
    <property type="entry name" value="DNA_ligase_ATP-dep_C"/>
</dbReference>
<dbReference type="InterPro" id="IPR050191">
    <property type="entry name" value="ATP-dep_DNA_ligase"/>
</dbReference>
<keyword evidence="8" id="KW-0067">ATP-binding</keyword>
<evidence type="ECO:0000313" key="15">
    <source>
        <dbReference type="EMBL" id="MBP5856413.1"/>
    </source>
</evidence>
<evidence type="ECO:0000256" key="11">
    <source>
        <dbReference type="ARBA" id="ARBA00023204"/>
    </source>
</evidence>
<keyword evidence="5" id="KW-0479">Metal-binding</keyword>
<proteinExistence type="predicted"/>
<dbReference type="InterPro" id="IPR016059">
    <property type="entry name" value="DNA_ligase_ATP-dep_CS"/>
</dbReference>
<evidence type="ECO:0000313" key="16">
    <source>
        <dbReference type="Proteomes" id="UP000672602"/>
    </source>
</evidence>
<dbReference type="GO" id="GO:0006281">
    <property type="term" value="P:DNA repair"/>
    <property type="evidence" value="ECO:0007669"/>
    <property type="project" value="UniProtKB-KW"/>
</dbReference>
<keyword evidence="4" id="KW-0235">DNA replication</keyword>
<evidence type="ECO:0000256" key="8">
    <source>
        <dbReference type="ARBA" id="ARBA00022840"/>
    </source>
</evidence>
<dbReference type="CDD" id="cd07897">
    <property type="entry name" value="Adenylation_DNA_ligase_Bac1"/>
    <property type="match status" value="1"/>
</dbReference>
<evidence type="ECO:0000256" key="3">
    <source>
        <dbReference type="ARBA" id="ARBA00022618"/>
    </source>
</evidence>
<dbReference type="InterPro" id="IPR026333">
    <property type="entry name" value="ATP_dep_DNA_lig_pp_1105_fam"/>
</dbReference>
<keyword evidence="12" id="KW-0131">Cell cycle</keyword>
<dbReference type="GO" id="GO:0006260">
    <property type="term" value="P:DNA replication"/>
    <property type="evidence" value="ECO:0007669"/>
    <property type="project" value="UniProtKB-KW"/>
</dbReference>
<dbReference type="Proteomes" id="UP000672602">
    <property type="component" value="Unassembled WGS sequence"/>
</dbReference>
<dbReference type="Pfam" id="PF04679">
    <property type="entry name" value="DNA_ligase_A_C"/>
    <property type="match status" value="1"/>
</dbReference>
<evidence type="ECO:0000256" key="4">
    <source>
        <dbReference type="ARBA" id="ARBA00022705"/>
    </source>
</evidence>
<dbReference type="Pfam" id="PF01068">
    <property type="entry name" value="DNA_ligase_A_M"/>
    <property type="match status" value="1"/>
</dbReference>
<evidence type="ECO:0000256" key="12">
    <source>
        <dbReference type="ARBA" id="ARBA00023306"/>
    </source>
</evidence>
<evidence type="ECO:0000256" key="7">
    <source>
        <dbReference type="ARBA" id="ARBA00022763"/>
    </source>
</evidence>
<dbReference type="NCBIfam" id="NF006701">
    <property type="entry name" value="PRK09247.1"/>
    <property type="match status" value="1"/>
</dbReference>
<gene>
    <name evidence="15" type="ORF">KAJ83_05300</name>
</gene>
<dbReference type="AlphaFoldDB" id="A0A8J7SKT9"/>
<dbReference type="GO" id="GO:0003677">
    <property type="term" value="F:DNA binding"/>
    <property type="evidence" value="ECO:0007669"/>
    <property type="project" value="InterPro"/>
</dbReference>
<dbReference type="InterPro" id="IPR036599">
    <property type="entry name" value="DNA_ligase_N_sf"/>
</dbReference>
<evidence type="ECO:0000256" key="5">
    <source>
        <dbReference type="ARBA" id="ARBA00022723"/>
    </source>
</evidence>
<keyword evidence="9" id="KW-0460">Magnesium</keyword>
<evidence type="ECO:0000256" key="6">
    <source>
        <dbReference type="ARBA" id="ARBA00022741"/>
    </source>
</evidence>
<dbReference type="PANTHER" id="PTHR45674">
    <property type="entry name" value="DNA LIGASE 1/3 FAMILY MEMBER"/>
    <property type="match status" value="1"/>
</dbReference>
<comment type="caution">
    <text evidence="15">The sequence shown here is derived from an EMBL/GenBank/DDBJ whole genome shotgun (WGS) entry which is preliminary data.</text>
</comment>
<evidence type="ECO:0000259" key="14">
    <source>
        <dbReference type="PROSITE" id="PS50160"/>
    </source>
</evidence>
<dbReference type="SUPFAM" id="SSF50249">
    <property type="entry name" value="Nucleic acid-binding proteins"/>
    <property type="match status" value="1"/>
</dbReference>
<protein>
    <recommendedName>
        <fullName evidence="1">DNA ligase (ATP)</fullName>
        <ecNumber evidence="1">6.5.1.1</ecNumber>
    </recommendedName>
</protein>
<keyword evidence="2 15" id="KW-0436">Ligase</keyword>
<dbReference type="GO" id="GO:0003910">
    <property type="term" value="F:DNA ligase (ATP) activity"/>
    <property type="evidence" value="ECO:0007669"/>
    <property type="project" value="UniProtKB-EC"/>
</dbReference>
<dbReference type="Gene3D" id="1.10.3260.10">
    <property type="entry name" value="DNA ligase, ATP-dependent, N-terminal domain"/>
    <property type="match status" value="1"/>
</dbReference>
<dbReference type="InterPro" id="IPR012340">
    <property type="entry name" value="NA-bd_OB-fold"/>
</dbReference>
<dbReference type="Gene3D" id="2.40.50.140">
    <property type="entry name" value="Nucleic acid-binding proteins"/>
    <property type="match status" value="1"/>
</dbReference>
<evidence type="ECO:0000256" key="2">
    <source>
        <dbReference type="ARBA" id="ARBA00022598"/>
    </source>
</evidence>
<evidence type="ECO:0000256" key="9">
    <source>
        <dbReference type="ARBA" id="ARBA00022842"/>
    </source>
</evidence>
<dbReference type="InterPro" id="IPR012310">
    <property type="entry name" value="DNA_ligase_ATP-dep_cent"/>
</dbReference>
<dbReference type="RefSeq" id="WP_210680990.1">
    <property type="nucleotide sequence ID" value="NZ_JAGMWN010000002.1"/>
</dbReference>
<keyword evidence="11" id="KW-0234">DNA repair</keyword>
<dbReference type="PROSITE" id="PS50160">
    <property type="entry name" value="DNA_LIGASE_A3"/>
    <property type="match status" value="1"/>
</dbReference>
<dbReference type="Gene3D" id="3.30.470.30">
    <property type="entry name" value="DNA ligase/mRNA capping enzyme"/>
    <property type="match status" value="1"/>
</dbReference>
<dbReference type="GO" id="GO:0051301">
    <property type="term" value="P:cell division"/>
    <property type="evidence" value="ECO:0007669"/>
    <property type="project" value="UniProtKB-KW"/>
</dbReference>
<sequence length="533" mass="59759">MKPFAGLLERLVFTPSRNGKLRHLQRYFAETPDPDRGWALAALTDGFERKYATPSLVRPLIEARADPVLFRLSHDYVGDLAETVSLMWPGPAEAARENAPLALSDVIETVREARRKEVPALIAGWLDRLDPSARFALLKLLMGGMRVGVSARLAKTALARYGGIDLDRIEEMWFGLSPPYTDLFRWLDGTGPAPAVDDRLMFRPMMLATPLEGEDVARLDAGAHAAEWKWDGIRVQLAAHDGQARLYSRTGDEIGGSFPEIAGAADFDAVVDGELLVVAAGEVRPFNDLQQRLGRKSVTRRMLADYPAHLRAYDLLFEGGEDLRALPLDARRDRLAALIARENKSWLDLSPEVPFASWDDLARLRGDARAAGIEGLMLKRRDSTYQAGRPKGPWFKWKRDPLTADCVLMYAQRGHGKRSSFYSDFTFGVWRGEEVVPVGKAYFGFTDAELRQLDKWVRDHTIDRFGPVRAVSFGLVLEIAFDSIQRSNRHKSGLAMRFPRVARIRWDKPVAEAERIETLEALVERAAPDLVAQ</sequence>
<dbReference type="GO" id="GO:0006310">
    <property type="term" value="P:DNA recombination"/>
    <property type="evidence" value="ECO:0007669"/>
    <property type="project" value="UniProtKB-KW"/>
</dbReference>
<keyword evidence="3" id="KW-0132">Cell division</keyword>
<dbReference type="GO" id="GO:0046872">
    <property type="term" value="F:metal ion binding"/>
    <property type="evidence" value="ECO:0007669"/>
    <property type="project" value="UniProtKB-KW"/>
</dbReference>
<accession>A0A8J7SKT9</accession>
<dbReference type="PANTHER" id="PTHR45674:SF13">
    <property type="entry name" value="DNA LIGASE-RELATED"/>
    <property type="match status" value="1"/>
</dbReference>
<dbReference type="EC" id="6.5.1.1" evidence="1"/>
<organism evidence="15 16">
    <name type="scientific">Marivibrio halodurans</name>
    <dbReference type="NCBI Taxonomy" id="2039722"/>
    <lineage>
        <taxon>Bacteria</taxon>
        <taxon>Pseudomonadati</taxon>
        <taxon>Pseudomonadota</taxon>
        <taxon>Alphaproteobacteria</taxon>
        <taxon>Rhodospirillales</taxon>
        <taxon>Rhodospirillaceae</taxon>
        <taxon>Marivibrio</taxon>
    </lineage>
</organism>
<comment type="catalytic activity">
    <reaction evidence="13">
        <text>ATP + (deoxyribonucleotide)n-3'-hydroxyl + 5'-phospho-(deoxyribonucleotide)m = (deoxyribonucleotide)n+m + AMP + diphosphate.</text>
        <dbReference type="EC" id="6.5.1.1"/>
    </reaction>
</comment>